<dbReference type="SUPFAM" id="SSF54909">
    <property type="entry name" value="Dimeric alpha+beta barrel"/>
    <property type="match status" value="1"/>
</dbReference>
<keyword evidence="2" id="KW-1185">Reference proteome</keyword>
<protein>
    <submittedName>
        <fullName evidence="1">Uncharacterized protein YbaA (DUF1428 family)</fullName>
    </submittedName>
</protein>
<accession>A0ABU1Z8Z9</accession>
<organism evidence="1 2">
    <name type="scientific">Pelomonas aquatica</name>
    <dbReference type="NCBI Taxonomy" id="431058"/>
    <lineage>
        <taxon>Bacteria</taxon>
        <taxon>Pseudomonadati</taxon>
        <taxon>Pseudomonadota</taxon>
        <taxon>Betaproteobacteria</taxon>
        <taxon>Burkholderiales</taxon>
        <taxon>Sphaerotilaceae</taxon>
        <taxon>Roseateles</taxon>
    </lineage>
</organism>
<proteinExistence type="predicted"/>
<dbReference type="InterPro" id="IPR009874">
    <property type="entry name" value="DUF1428"/>
</dbReference>
<gene>
    <name evidence="1" type="ORF">J2X16_001550</name>
</gene>
<name>A0ABU1Z8Z9_9BURK</name>
<sequence length="135" mass="14447">MSYFDCFLAPVPRANRAAYERLARISAEVVKEHGALNVVECWLDESGPEAQSYHGAETKGAEVAYGNFATAAGALQGETVVFSCVEWPDKAARDAGMEKVTNDPRMQFGDQPAAFDGSRLIAAGFKPMPLGASDT</sequence>
<reference evidence="1 2" key="1">
    <citation type="submission" date="2023-07" db="EMBL/GenBank/DDBJ databases">
        <title>Sorghum-associated microbial communities from plants grown in Nebraska, USA.</title>
        <authorList>
            <person name="Schachtman D."/>
        </authorList>
    </citation>
    <scope>NUCLEOTIDE SEQUENCE [LARGE SCALE GENOMIC DNA]</scope>
    <source>
        <strain evidence="1 2">BE310</strain>
    </source>
</reference>
<evidence type="ECO:0000313" key="2">
    <source>
        <dbReference type="Proteomes" id="UP001180536"/>
    </source>
</evidence>
<dbReference type="Proteomes" id="UP001180536">
    <property type="component" value="Unassembled WGS sequence"/>
</dbReference>
<dbReference type="InterPro" id="IPR011008">
    <property type="entry name" value="Dimeric_a/b-barrel"/>
</dbReference>
<comment type="caution">
    <text evidence="1">The sequence shown here is derived from an EMBL/GenBank/DDBJ whole genome shotgun (WGS) entry which is preliminary data.</text>
</comment>
<dbReference type="Pfam" id="PF07237">
    <property type="entry name" value="DUF1428"/>
    <property type="match status" value="1"/>
</dbReference>
<dbReference type="Gene3D" id="3.30.70.100">
    <property type="match status" value="1"/>
</dbReference>
<dbReference type="EMBL" id="JAVDXQ010000002">
    <property type="protein sequence ID" value="MDR7296211.1"/>
    <property type="molecule type" value="Genomic_DNA"/>
</dbReference>
<evidence type="ECO:0000313" key="1">
    <source>
        <dbReference type="EMBL" id="MDR7296211.1"/>
    </source>
</evidence>
<dbReference type="RefSeq" id="WP_310343433.1">
    <property type="nucleotide sequence ID" value="NZ_JAVDXQ010000002.1"/>
</dbReference>